<dbReference type="AlphaFoldDB" id="A0AAN9B9S1"/>
<evidence type="ECO:0000256" key="7">
    <source>
        <dbReference type="ARBA" id="ARBA00022692"/>
    </source>
</evidence>
<dbReference type="GO" id="GO:0016266">
    <property type="term" value="P:protein O-linked glycosylation via N-acetyl-galactosamine"/>
    <property type="evidence" value="ECO:0007669"/>
    <property type="project" value="TreeGrafter"/>
</dbReference>
<evidence type="ECO:0000259" key="15">
    <source>
        <dbReference type="Pfam" id="PF15711"/>
    </source>
</evidence>
<accession>A0AAN9B9S1</accession>
<dbReference type="InterPro" id="IPR039477">
    <property type="entry name" value="ILEI/PANDER_dom"/>
</dbReference>
<keyword evidence="9" id="KW-0735">Signal-anchor</keyword>
<evidence type="ECO:0000256" key="1">
    <source>
        <dbReference type="ARBA" id="ARBA00001936"/>
    </source>
</evidence>
<evidence type="ECO:0000256" key="3">
    <source>
        <dbReference type="ARBA" id="ARBA00004922"/>
    </source>
</evidence>
<proteinExistence type="inferred from homology"/>
<comment type="pathway">
    <text evidence="3">Protein modification; protein glycosylation.</text>
</comment>
<evidence type="ECO:0000256" key="11">
    <source>
        <dbReference type="ARBA" id="ARBA00023034"/>
    </source>
</evidence>
<evidence type="ECO:0000256" key="8">
    <source>
        <dbReference type="ARBA" id="ARBA00022723"/>
    </source>
</evidence>
<dbReference type="InterPro" id="IPR052463">
    <property type="entry name" value="O-linked_mannose_GnT"/>
</dbReference>
<dbReference type="PROSITE" id="PS52031">
    <property type="entry name" value="GG_LECTIN"/>
    <property type="match status" value="2"/>
</dbReference>
<dbReference type="GO" id="GO:0000139">
    <property type="term" value="C:Golgi membrane"/>
    <property type="evidence" value="ECO:0007669"/>
    <property type="project" value="UniProtKB-SubCell"/>
</dbReference>
<dbReference type="CDD" id="cd13936">
    <property type="entry name" value="PANDER_like"/>
    <property type="match status" value="1"/>
</dbReference>
<evidence type="ECO:0000256" key="4">
    <source>
        <dbReference type="ARBA" id="ARBA00006492"/>
    </source>
</evidence>
<dbReference type="Pfam" id="PF15711">
    <property type="entry name" value="ILEI"/>
    <property type="match status" value="2"/>
</dbReference>
<dbReference type="Gene3D" id="3.90.550.10">
    <property type="entry name" value="Spore Coat Polysaccharide Biosynthesis Protein SpsA, Chain A"/>
    <property type="match status" value="1"/>
</dbReference>
<gene>
    <name evidence="16" type="ORF">V1264_020261</name>
</gene>
<evidence type="ECO:0000313" key="17">
    <source>
        <dbReference type="Proteomes" id="UP001374579"/>
    </source>
</evidence>
<dbReference type="EMBL" id="JBAMIC010000010">
    <property type="protein sequence ID" value="KAK7101963.1"/>
    <property type="molecule type" value="Genomic_DNA"/>
</dbReference>
<dbReference type="PANTHER" id="PTHR46396:SF2">
    <property type="entry name" value="ILEI_PANDER DOMAIN-CONTAINING PROTEIN"/>
    <property type="match status" value="1"/>
</dbReference>
<evidence type="ECO:0000256" key="2">
    <source>
        <dbReference type="ARBA" id="ARBA00004323"/>
    </source>
</evidence>
<keyword evidence="5" id="KW-0328">Glycosyltransferase</keyword>
<keyword evidence="17" id="KW-1185">Reference proteome</keyword>
<reference evidence="16 17" key="1">
    <citation type="submission" date="2024-02" db="EMBL/GenBank/DDBJ databases">
        <title>Chromosome-scale genome assembly of the rough periwinkle Littorina saxatilis.</title>
        <authorList>
            <person name="De Jode A."/>
            <person name="Faria R."/>
            <person name="Formenti G."/>
            <person name="Sims Y."/>
            <person name="Smith T.P."/>
            <person name="Tracey A."/>
            <person name="Wood J.M.D."/>
            <person name="Zagrodzka Z.B."/>
            <person name="Johannesson K."/>
            <person name="Butlin R.K."/>
            <person name="Leder E.H."/>
        </authorList>
    </citation>
    <scope>NUCLEOTIDE SEQUENCE [LARGE SCALE GENOMIC DNA]</scope>
    <source>
        <strain evidence="16">Snail1</strain>
        <tissue evidence="16">Muscle</tissue>
    </source>
</reference>
<keyword evidence="8" id="KW-0479">Metal-binding</keyword>
<evidence type="ECO:0000256" key="6">
    <source>
        <dbReference type="ARBA" id="ARBA00022679"/>
    </source>
</evidence>
<protein>
    <recommendedName>
        <fullName evidence="15">ILEI/PANDER domain-containing protein</fullName>
    </recommendedName>
</protein>
<dbReference type="GO" id="GO:0047223">
    <property type="term" value="F:beta-1,3-galactosyl-O-glycosyl-glycoprotein beta-1,3-N-acetylglucosaminyltransferase activity"/>
    <property type="evidence" value="ECO:0007669"/>
    <property type="project" value="TreeGrafter"/>
</dbReference>
<keyword evidence="13" id="KW-0464">Manganese</keyword>
<evidence type="ECO:0000256" key="13">
    <source>
        <dbReference type="ARBA" id="ARBA00023211"/>
    </source>
</evidence>
<name>A0AAN9B9S1_9CAEN</name>
<keyword evidence="6" id="KW-0808">Transferase</keyword>
<dbReference type="SUPFAM" id="SSF53448">
    <property type="entry name" value="Nucleotide-diphospho-sugar transferases"/>
    <property type="match status" value="1"/>
</dbReference>
<evidence type="ECO:0000256" key="14">
    <source>
        <dbReference type="SAM" id="Phobius"/>
    </source>
</evidence>
<evidence type="ECO:0000256" key="12">
    <source>
        <dbReference type="ARBA" id="ARBA00023136"/>
    </source>
</evidence>
<dbReference type="Proteomes" id="UP001374579">
    <property type="component" value="Unassembled WGS sequence"/>
</dbReference>
<dbReference type="InterPro" id="IPR029044">
    <property type="entry name" value="Nucleotide-diphossugar_trans"/>
</dbReference>
<comment type="subcellular location">
    <subcellularLocation>
        <location evidence="2">Golgi apparatus membrane</location>
        <topology evidence="2">Single-pass type II membrane protein</topology>
    </subcellularLocation>
</comment>
<keyword evidence="7 14" id="KW-0812">Transmembrane</keyword>
<evidence type="ECO:0000256" key="10">
    <source>
        <dbReference type="ARBA" id="ARBA00022989"/>
    </source>
</evidence>
<keyword evidence="12 14" id="KW-0472">Membrane</keyword>
<dbReference type="InterPro" id="IPR004139">
    <property type="entry name" value="Glyco_trans_13"/>
</dbReference>
<keyword evidence="10 14" id="KW-1133">Transmembrane helix</keyword>
<dbReference type="Pfam" id="PF03071">
    <property type="entry name" value="GNT-I"/>
    <property type="match status" value="1"/>
</dbReference>
<feature type="domain" description="ILEI/PANDER" evidence="15">
    <location>
        <begin position="124"/>
        <end position="232"/>
    </location>
</feature>
<sequence>MNRMQADHFGQHYKSSEESKMFRALRRLLVKKFGGVKRFLFFVTCVAIILYCLHSIFAGGSRQIWDVQGNTLNMSVDNGCGVECPPDHFSFYVRTGEKNTVKPTICFQGKIVLSPDVNAKSSGRGLNIALIDGKQFQVKEVKQFDTYVHGTQAPKRTDKIIITAFDTKKGDNDLIRYLKKGIPDDWIVIIATFDEAASGLRTDARKWLKLYGSSLIDGMAFRDSFVMVGQRGLLEGHAIEYINKRDKSEDYAAVLEKAGCFAMPLGPLGSLQVALPEMLQGKAIALGEALPHCGRSSQCPKGTVSVGTFTGFENAKPPYICVNGRIIMSENLNKGGRGFNVVTLSSQSLQPVTLMHADTYTSDSTDLELYLEALVNGDIVIAVVADDGAKKLSNSARDLLNTFGSGFIQNLRFRDVWYFVGQKGMEGFTTMEEISYAGYDGGWPKQLKGAFCVPRKLSGRKIIPDPEFFRFDERREFCKKFDGYPEFCDPAYVDDKLKTVGVADKVLQGHAIFDTPLIIVPGLNHNALVRTLETTLMQPGIKQNNVIIMWDEKFPEHAELAKLFGFKNASLPSSTKYMEQMGHALKESVNIFPSADHFIVVEEELLLAPDFLSFLAQCFSTLNSDPTLLAVSSWNFNGFEKTSGNRGIVYRVEEFPGMGFLVKKKAMAALTDSFPQCCTNRAWHGWKFEGEGHFEILMPDVSRVFRQPFHGIGQEEVFMTDLFLRPRTTSLEQPSPLQDLSSLMEREYEMYLNNLIAGCTVFPTANLGQCISGVEPPPDLSTEKHCLAIYFEQASSLDFVRLGEISRCFGLLSARNLRPKNLHNGMLRFWYQERHIFLVGSFTPYYKNKPAESDAVRLP</sequence>
<dbReference type="PANTHER" id="PTHR46396">
    <property type="entry name" value="PROTEIN O-LINKED-MANNOSE BETA-1,2-N-ACETYLGLUCOSAMINYLTRANSFERASE 1"/>
    <property type="match status" value="1"/>
</dbReference>
<keyword evidence="11" id="KW-0333">Golgi apparatus</keyword>
<evidence type="ECO:0000313" key="16">
    <source>
        <dbReference type="EMBL" id="KAK7101963.1"/>
    </source>
</evidence>
<comment type="caution">
    <text evidence="16">The sequence shown here is derived from an EMBL/GenBank/DDBJ whole genome shotgun (WGS) entry which is preliminary data.</text>
</comment>
<feature type="transmembrane region" description="Helical" evidence="14">
    <location>
        <begin position="39"/>
        <end position="57"/>
    </location>
</feature>
<evidence type="ECO:0000256" key="5">
    <source>
        <dbReference type="ARBA" id="ARBA00022676"/>
    </source>
</evidence>
<dbReference type="GO" id="GO:0046872">
    <property type="term" value="F:metal ion binding"/>
    <property type="evidence" value="ECO:0007669"/>
    <property type="project" value="UniProtKB-KW"/>
</dbReference>
<organism evidence="16 17">
    <name type="scientific">Littorina saxatilis</name>
    <dbReference type="NCBI Taxonomy" id="31220"/>
    <lineage>
        <taxon>Eukaryota</taxon>
        <taxon>Metazoa</taxon>
        <taxon>Spiralia</taxon>
        <taxon>Lophotrochozoa</taxon>
        <taxon>Mollusca</taxon>
        <taxon>Gastropoda</taxon>
        <taxon>Caenogastropoda</taxon>
        <taxon>Littorinimorpha</taxon>
        <taxon>Littorinoidea</taxon>
        <taxon>Littorinidae</taxon>
        <taxon>Littorina</taxon>
    </lineage>
</organism>
<feature type="domain" description="ILEI/PANDER" evidence="15">
    <location>
        <begin position="337"/>
        <end position="424"/>
    </location>
</feature>
<evidence type="ECO:0000256" key="9">
    <source>
        <dbReference type="ARBA" id="ARBA00022968"/>
    </source>
</evidence>
<comment type="similarity">
    <text evidence="4">Belongs to the glycosyltransferase 13 family.</text>
</comment>
<comment type="cofactor">
    <cofactor evidence="1">
        <name>Mn(2+)</name>
        <dbReference type="ChEBI" id="CHEBI:29035"/>
    </cofactor>
</comment>